<dbReference type="Gene3D" id="3.10.180.10">
    <property type="entry name" value="2,3-Dihydroxybiphenyl 1,2-Dioxygenase, domain 1"/>
    <property type="match status" value="1"/>
</dbReference>
<feature type="domain" description="VOC" evidence="2">
    <location>
        <begin position="18"/>
        <end position="145"/>
    </location>
</feature>
<reference evidence="3 4" key="1">
    <citation type="journal article" date="2009" name="J. Bacteriol.">
        <title>Complete and draft genome sequences of six members of the Aquificales.</title>
        <authorList>
            <person name="Reysenbach A.L."/>
            <person name="Hamamura N."/>
            <person name="Podar M."/>
            <person name="Griffiths E."/>
            <person name="Ferreira S."/>
            <person name="Hochstein R."/>
            <person name="Heidelberg J."/>
            <person name="Johnson J."/>
            <person name="Mead D."/>
            <person name="Pohorille A."/>
            <person name="Sarmiento M."/>
            <person name="Schweighofer K."/>
            <person name="Seshadri R."/>
            <person name="Voytek M.A."/>
        </authorList>
    </citation>
    <scope>NUCLEOTIDE SEQUENCE [LARGE SCALE GENOMIC DNA]</scope>
    <source>
        <strain evidence="4">DSM 14350 / EX-H1</strain>
    </source>
</reference>
<organism evidence="3 4">
    <name type="scientific">Persephonella marina (strain DSM 14350 / EX-H1)</name>
    <dbReference type="NCBI Taxonomy" id="123214"/>
    <lineage>
        <taxon>Bacteria</taxon>
        <taxon>Pseudomonadati</taxon>
        <taxon>Aquificota</taxon>
        <taxon>Aquificia</taxon>
        <taxon>Aquificales</taxon>
        <taxon>Hydrogenothermaceae</taxon>
        <taxon>Persephonella</taxon>
    </lineage>
</organism>
<dbReference type="RefSeq" id="WP_012676491.1">
    <property type="nucleotide sequence ID" value="NC_012440.1"/>
</dbReference>
<dbReference type="InterPro" id="IPR037523">
    <property type="entry name" value="VOC_core"/>
</dbReference>
<evidence type="ECO:0000256" key="1">
    <source>
        <dbReference type="ARBA" id="ARBA00022723"/>
    </source>
</evidence>
<dbReference type="KEGG" id="pmx:PERMA_0917"/>
<evidence type="ECO:0000259" key="2">
    <source>
        <dbReference type="PROSITE" id="PS51819"/>
    </source>
</evidence>
<dbReference type="GO" id="GO:0004493">
    <property type="term" value="F:methylmalonyl-CoA epimerase activity"/>
    <property type="evidence" value="ECO:0007669"/>
    <property type="project" value="TreeGrafter"/>
</dbReference>
<keyword evidence="4" id="KW-1185">Reference proteome</keyword>
<dbReference type="EMBL" id="CP001230">
    <property type="protein sequence ID" value="ACO04253.1"/>
    <property type="molecule type" value="Genomic_DNA"/>
</dbReference>
<dbReference type="AlphaFoldDB" id="C0QPV8"/>
<dbReference type="SUPFAM" id="SSF54593">
    <property type="entry name" value="Glyoxalase/Bleomycin resistance protein/Dihydroxybiphenyl dioxygenase"/>
    <property type="match status" value="1"/>
</dbReference>
<dbReference type="InterPro" id="IPR004360">
    <property type="entry name" value="Glyas_Fos-R_dOase_dom"/>
</dbReference>
<protein>
    <submittedName>
        <fullName evidence="3">Glyoxalase family protein</fullName>
    </submittedName>
</protein>
<dbReference type="InterPro" id="IPR029068">
    <property type="entry name" value="Glyas_Bleomycin-R_OHBP_Dase"/>
</dbReference>
<dbReference type="InterPro" id="IPR018146">
    <property type="entry name" value="Glyoxalase_1_CS"/>
</dbReference>
<dbReference type="eggNOG" id="COG0346">
    <property type="taxonomic scope" value="Bacteria"/>
</dbReference>
<evidence type="ECO:0000313" key="3">
    <source>
        <dbReference type="EMBL" id="ACO04253.1"/>
    </source>
</evidence>
<dbReference type="PaxDb" id="123214-PERMA_0917"/>
<dbReference type="GO" id="GO:0046491">
    <property type="term" value="P:L-methylmalonyl-CoA metabolic process"/>
    <property type="evidence" value="ECO:0007669"/>
    <property type="project" value="TreeGrafter"/>
</dbReference>
<dbReference type="PROSITE" id="PS00934">
    <property type="entry name" value="GLYOXALASE_I_1"/>
    <property type="match status" value="1"/>
</dbReference>
<dbReference type="HOGENOM" id="CLU_046006_2_7_0"/>
<dbReference type="PANTHER" id="PTHR43048:SF3">
    <property type="entry name" value="METHYLMALONYL-COA EPIMERASE, MITOCHONDRIAL"/>
    <property type="match status" value="1"/>
</dbReference>
<dbReference type="OrthoDB" id="9810648at2"/>
<name>C0QPV8_PERMH</name>
<accession>C0QPV8</accession>
<dbReference type="GO" id="GO:0046872">
    <property type="term" value="F:metal ion binding"/>
    <property type="evidence" value="ECO:0007669"/>
    <property type="project" value="UniProtKB-KW"/>
</dbReference>
<sequence length="149" mass="17433">MDKLPEDENSIEKGVIFRPHHVSITVKDPEKSRNFYKLFGFKEVFRWSDSSTTVIHMKLNDLILEIFSFKETESSSDQRESLEEELKIIGVKHFALRVKDIQKAKKFLSEIGIVPENTRINKGRTGILYFFIRDPDGIFVEIVQDDRNI</sequence>
<dbReference type="PROSITE" id="PS51819">
    <property type="entry name" value="VOC"/>
    <property type="match status" value="1"/>
</dbReference>
<evidence type="ECO:0000313" key="4">
    <source>
        <dbReference type="Proteomes" id="UP000001366"/>
    </source>
</evidence>
<keyword evidence="1" id="KW-0479">Metal-binding</keyword>
<dbReference type="GO" id="GO:0004462">
    <property type="term" value="F:lactoylglutathione lyase activity"/>
    <property type="evidence" value="ECO:0007669"/>
    <property type="project" value="InterPro"/>
</dbReference>
<proteinExistence type="predicted"/>
<dbReference type="STRING" id="123214.PERMA_0917"/>
<dbReference type="Proteomes" id="UP000001366">
    <property type="component" value="Chromosome"/>
</dbReference>
<dbReference type="InterPro" id="IPR051785">
    <property type="entry name" value="MMCE/EMCE_epimerase"/>
</dbReference>
<dbReference type="PANTHER" id="PTHR43048">
    <property type="entry name" value="METHYLMALONYL-COA EPIMERASE"/>
    <property type="match status" value="1"/>
</dbReference>
<dbReference type="Pfam" id="PF00903">
    <property type="entry name" value="Glyoxalase"/>
    <property type="match status" value="1"/>
</dbReference>
<gene>
    <name evidence="3" type="ordered locus">PERMA_0917</name>
</gene>